<evidence type="ECO:0000313" key="2">
    <source>
        <dbReference type="Proteomes" id="UP000002489"/>
    </source>
</evidence>
<protein>
    <submittedName>
        <fullName evidence="1">Uncharacterized protein</fullName>
    </submittedName>
</protein>
<dbReference type="VEuPathDB" id="FungiDB:FOXG_10773"/>
<name>A0A0D2Y3C2_FUSOF</name>
<dbReference type="AlphaFoldDB" id="A0A0D2Y3C2"/>
<gene>
    <name evidence="1" type="primary">28952227</name>
</gene>
<dbReference type="InterPro" id="IPR043519">
    <property type="entry name" value="NT_sf"/>
</dbReference>
<dbReference type="Pfam" id="PF08843">
    <property type="entry name" value="AbiEii"/>
    <property type="match status" value="1"/>
</dbReference>
<dbReference type="Proteomes" id="UP000002489">
    <property type="component" value="Unassembled WGS sequence"/>
</dbReference>
<organism evidence="1 2">
    <name type="scientific">Fusarium oxysporum (strain Fo5176)</name>
    <name type="common">Fusarium vascular wilt</name>
    <dbReference type="NCBI Taxonomy" id="660025"/>
    <lineage>
        <taxon>Eukaryota</taxon>
        <taxon>Fungi</taxon>
        <taxon>Dikarya</taxon>
        <taxon>Ascomycota</taxon>
        <taxon>Pezizomycotina</taxon>
        <taxon>Sordariomycetes</taxon>
        <taxon>Hypocreomycetidae</taxon>
        <taxon>Hypocreales</taxon>
        <taxon>Nectriaceae</taxon>
        <taxon>Fusarium</taxon>
        <taxon>Fusarium oxysporum species complex</taxon>
    </lineage>
</organism>
<reference evidence="1" key="2">
    <citation type="submission" date="2025-08" db="UniProtKB">
        <authorList>
            <consortium name="EnsemblFungi"/>
        </authorList>
    </citation>
    <scope>IDENTIFICATION</scope>
    <source>
        <strain evidence="1">4287 / CBS 123668 / FGSC 9935 / NRRL 34936</strain>
    </source>
</reference>
<evidence type="ECO:0000313" key="1">
    <source>
        <dbReference type="EnsemblFungi" id="FOXG_10773P0"/>
    </source>
</evidence>
<accession>A0A0D2Y3C2</accession>
<dbReference type="InterPro" id="IPR014942">
    <property type="entry name" value="AbiEii"/>
</dbReference>
<sequence length="236" mass="26547">MLKIDLDTVNKGQAPPLPEYEYDLGPKRFGPGSSTDITLPAEFSNQQDYKLIIKALKTISGLAYELKIPIALVGGFALKILGYGERQTKDLDIVTTEYGVEAITALVKEHHDRYCKKDRYEKVIGGLIEGPDGGSPLQYLTDEGKVRIDIDIMSLRRQWKARTTTEGILDQSVDVFDHQNYRVTKCATASDIYELKFAASNDSTRKQKSDLSDIIWLRKNRSKDLSEVQKSEAIPM</sequence>
<dbReference type="EnsemblFungi" id="FOXG_10773T0">
    <property type="protein sequence ID" value="FOXG_10773P0"/>
    <property type="gene ID" value="FOXG_10773"/>
</dbReference>
<proteinExistence type="predicted"/>
<dbReference type="Gene3D" id="3.30.460.40">
    <property type="match status" value="1"/>
</dbReference>
<reference evidence="2" key="1">
    <citation type="journal article" date="2012" name="Mol. Plant Microbe Interact.">
        <title>A highly conserved effector in Fusarium oxysporum is required for full virulence on Arabidopsis.</title>
        <authorList>
            <person name="Thatcher L.F."/>
            <person name="Gardiner D.M."/>
            <person name="Kazan K."/>
            <person name="Manners J."/>
        </authorList>
    </citation>
    <scope>NUCLEOTIDE SEQUENCE [LARGE SCALE GENOMIC DNA]</scope>
    <source>
        <strain evidence="2">Fo5176</strain>
    </source>
</reference>
<dbReference type="SUPFAM" id="SSF81301">
    <property type="entry name" value="Nucleotidyltransferase"/>
    <property type="match status" value="1"/>
</dbReference>